<dbReference type="PANTHER" id="PTHR38471">
    <property type="entry name" value="FOUR HELIX BUNDLE PROTEIN"/>
    <property type="match status" value="1"/>
</dbReference>
<dbReference type="OrthoDB" id="9811959at2"/>
<dbReference type="AlphaFoldDB" id="A0A1H6CPS2"/>
<dbReference type="NCBIfam" id="TIGR02436">
    <property type="entry name" value="four helix bundle protein"/>
    <property type="match status" value="1"/>
</dbReference>
<name>A0A1H6CPS2_9SPHI</name>
<sequence>MHKLEELKVWHRAMELTVLVFQVVSDLPPEEKYGLASQIKRSVVSIASNIAEGAGRNTDKEFYHFLGMASGSSYELLTQILIAAKLNMINKQQAEVIYLELTQIQKMIYGFQRKLAKNFK</sequence>
<protein>
    <submittedName>
        <fullName evidence="1">Four helix bundle protein</fullName>
    </submittedName>
</protein>
<dbReference type="SUPFAM" id="SSF158446">
    <property type="entry name" value="IVS-encoded protein-like"/>
    <property type="match status" value="1"/>
</dbReference>
<organism evidence="1 2">
    <name type="scientific">Sphingobacterium lactis</name>
    <dbReference type="NCBI Taxonomy" id="797291"/>
    <lineage>
        <taxon>Bacteria</taxon>
        <taxon>Pseudomonadati</taxon>
        <taxon>Bacteroidota</taxon>
        <taxon>Sphingobacteriia</taxon>
        <taxon>Sphingobacteriales</taxon>
        <taxon>Sphingobacteriaceae</taxon>
        <taxon>Sphingobacterium</taxon>
    </lineage>
</organism>
<dbReference type="RefSeq" id="WP_103907931.1">
    <property type="nucleotide sequence ID" value="NZ_CP049246.1"/>
</dbReference>
<dbReference type="InterPro" id="IPR012657">
    <property type="entry name" value="23S_rRNA-intervening_sequence"/>
</dbReference>
<evidence type="ECO:0000313" key="2">
    <source>
        <dbReference type="Proteomes" id="UP000236731"/>
    </source>
</evidence>
<accession>A0A1H6CPS2</accession>
<dbReference type="Proteomes" id="UP000236731">
    <property type="component" value="Unassembled WGS sequence"/>
</dbReference>
<dbReference type="CDD" id="cd16377">
    <property type="entry name" value="23S_rRNA_IVP_like"/>
    <property type="match status" value="1"/>
</dbReference>
<evidence type="ECO:0000313" key="1">
    <source>
        <dbReference type="EMBL" id="SEG74878.1"/>
    </source>
</evidence>
<dbReference type="Gene3D" id="1.20.1440.60">
    <property type="entry name" value="23S rRNA-intervening sequence"/>
    <property type="match status" value="1"/>
</dbReference>
<gene>
    <name evidence="1" type="ORF">SAMN05421877_11810</name>
</gene>
<dbReference type="Pfam" id="PF05635">
    <property type="entry name" value="23S_rRNA_IVP"/>
    <property type="match status" value="1"/>
</dbReference>
<dbReference type="EMBL" id="FNUT01000018">
    <property type="protein sequence ID" value="SEG74878.1"/>
    <property type="molecule type" value="Genomic_DNA"/>
</dbReference>
<dbReference type="PANTHER" id="PTHR38471:SF2">
    <property type="entry name" value="FOUR HELIX BUNDLE PROTEIN"/>
    <property type="match status" value="1"/>
</dbReference>
<keyword evidence="2" id="KW-1185">Reference proteome</keyword>
<proteinExistence type="predicted"/>
<reference evidence="2" key="1">
    <citation type="submission" date="2016-10" db="EMBL/GenBank/DDBJ databases">
        <authorList>
            <person name="Varghese N."/>
            <person name="Submissions S."/>
        </authorList>
    </citation>
    <scope>NUCLEOTIDE SEQUENCE [LARGE SCALE GENOMIC DNA]</scope>
    <source>
        <strain evidence="2">DSM 22361</strain>
    </source>
</reference>
<dbReference type="InterPro" id="IPR036583">
    <property type="entry name" value="23S_rRNA_IVS_sf"/>
</dbReference>